<protein>
    <submittedName>
        <fullName evidence="4">Thiopeptide-type bacteriocin biosynthesis protein</fullName>
    </submittedName>
</protein>
<evidence type="ECO:0000259" key="2">
    <source>
        <dbReference type="Pfam" id="PF00881"/>
    </source>
</evidence>
<comment type="caution">
    <text evidence="4">The sequence shown here is derived from an EMBL/GenBank/DDBJ whole genome shotgun (WGS) entry which is preliminary data.</text>
</comment>
<dbReference type="Pfam" id="PF00881">
    <property type="entry name" value="Nitroreductase"/>
    <property type="match status" value="1"/>
</dbReference>
<proteinExistence type="predicted"/>
<dbReference type="EMBL" id="JAGGLQ010000001">
    <property type="protein sequence ID" value="MBP2034281.1"/>
    <property type="molecule type" value="Genomic_DNA"/>
</dbReference>
<dbReference type="NCBIfam" id="TIGR03891">
    <property type="entry name" value="thiopep_ocin"/>
    <property type="match status" value="1"/>
</dbReference>
<dbReference type="PANTHER" id="PTHR43745:SF2">
    <property type="entry name" value="NITROREDUCTASE MJ1384-RELATED"/>
    <property type="match status" value="1"/>
</dbReference>
<dbReference type="InterPro" id="IPR023809">
    <property type="entry name" value="Thiopep_bacteriocin_synth_dom"/>
</dbReference>
<feature type="domain" description="Nitroreductase" evidence="2">
    <location>
        <begin position="388"/>
        <end position="586"/>
    </location>
</feature>
<dbReference type="PANTHER" id="PTHR43745">
    <property type="entry name" value="NITROREDUCTASE MJ1384-RELATED"/>
    <property type="match status" value="1"/>
</dbReference>
<evidence type="ECO:0000259" key="3">
    <source>
        <dbReference type="Pfam" id="PF14028"/>
    </source>
</evidence>
<dbReference type="InterPro" id="IPR052544">
    <property type="entry name" value="Bacteriocin_Proc_Enz"/>
</dbReference>
<dbReference type="InterPro" id="IPR020051">
    <property type="entry name" value="SagB-type_dehydrogenase"/>
</dbReference>
<feature type="domain" description="Thiopeptide-type bacteriocin biosynthesis" evidence="3">
    <location>
        <begin position="41"/>
        <end position="314"/>
    </location>
</feature>
<dbReference type="Proteomes" id="UP001519310">
    <property type="component" value="Unassembled WGS sequence"/>
</dbReference>
<dbReference type="Gene3D" id="3.40.109.10">
    <property type="entry name" value="NADH Oxidase"/>
    <property type="match status" value="1"/>
</dbReference>
<gene>
    <name evidence="4" type="ORF">J2Z77_000065</name>
</gene>
<sequence>MTTTDTGTATTTATATATDTATVTDTATATGTGTGPGTGTWQSHHLFLHSTTEDTDRFLVRDAAPLLDGLVAAGEATDWFYIRYGQDGPHVRIRVRTTAQLPELPGLLAHRARQVPAVPGPWPSRHGEARALPYAPETRRYGGPQALPVAEAVFAASTRTALDVLRALPDGSAAASRLTAAADLAHTTAYALGMDRLTAARWLRAHAAGWRWVTEVPLLPAAAVHSRVNTVHAAQRTTLGGRAADLRDRLRAGTAAPWLAHWAERVREADAQLDGLRERTRAGVWGSQLHMLFNRLGVSPDEERAVCRLAARTLLETQDAPAGFFPPGHTAPDLQYLERSKFQIGRGEDSALRPSAPIEDTAPATAVAAEVPLPADPLPEVSLGAVLAARSSLRGALTGPLDTGTLGALLWHSLADSGRSEQQHLTDGTTRTPTHRPYPSAGALHTARVRLLVLDVAGLPAGTYDCVPERRTLRRIGPVAPQEDITALSTYLSRPSTDPDWIGIAQAPVLLALYADLGLLRRRYGLRALRLALLETGHLAQTLLLTATALGLGGTPLGGFHDDLAHELLGLQDPDQPLQYLLPLGRRTPPPVDRKPHSR</sequence>
<evidence type="ECO:0000313" key="4">
    <source>
        <dbReference type="EMBL" id="MBP2034281.1"/>
    </source>
</evidence>
<dbReference type="InterPro" id="IPR000415">
    <property type="entry name" value="Nitroreductase-like"/>
</dbReference>
<dbReference type="RefSeq" id="WP_229920867.1">
    <property type="nucleotide sequence ID" value="NZ_BMVL01000023.1"/>
</dbReference>
<organism evidence="4 5">
    <name type="scientific">Streptomyces avidinii</name>
    <dbReference type="NCBI Taxonomy" id="1895"/>
    <lineage>
        <taxon>Bacteria</taxon>
        <taxon>Bacillati</taxon>
        <taxon>Actinomycetota</taxon>
        <taxon>Actinomycetes</taxon>
        <taxon>Kitasatosporales</taxon>
        <taxon>Streptomycetaceae</taxon>
        <taxon>Streptomyces</taxon>
    </lineage>
</organism>
<dbReference type="InterPro" id="IPR029479">
    <property type="entry name" value="Nitroreductase"/>
</dbReference>
<accession>A0ABS4KY36</accession>
<keyword evidence="5" id="KW-1185">Reference proteome</keyword>
<evidence type="ECO:0000256" key="1">
    <source>
        <dbReference type="SAM" id="MobiDB-lite"/>
    </source>
</evidence>
<feature type="region of interest" description="Disordered" evidence="1">
    <location>
        <begin position="420"/>
        <end position="440"/>
    </location>
</feature>
<dbReference type="SUPFAM" id="SSF55469">
    <property type="entry name" value="FMN-dependent nitroreductase-like"/>
    <property type="match status" value="1"/>
</dbReference>
<evidence type="ECO:0000313" key="5">
    <source>
        <dbReference type="Proteomes" id="UP001519310"/>
    </source>
</evidence>
<reference evidence="4 5" key="1">
    <citation type="submission" date="2021-03" db="EMBL/GenBank/DDBJ databases">
        <title>Genomic Encyclopedia of Type Strains, Phase IV (KMG-IV): sequencing the most valuable type-strain genomes for metagenomic binning, comparative biology and taxonomic classification.</title>
        <authorList>
            <person name="Goeker M."/>
        </authorList>
    </citation>
    <scope>NUCLEOTIDE SEQUENCE [LARGE SCALE GENOMIC DNA]</scope>
    <source>
        <strain evidence="4 5">DSM 40526</strain>
    </source>
</reference>
<name>A0ABS4KY36_STRAV</name>
<dbReference type="NCBIfam" id="TIGR03605">
    <property type="entry name" value="antibiot_sagB"/>
    <property type="match status" value="1"/>
</dbReference>
<dbReference type="Pfam" id="PF14028">
    <property type="entry name" value="Lant_dehydr_C"/>
    <property type="match status" value="1"/>
</dbReference>